<proteinExistence type="predicted"/>
<dbReference type="InterPro" id="IPR007539">
    <property type="entry name" value="DUF551"/>
</dbReference>
<keyword evidence="3" id="KW-1185">Reference proteome</keyword>
<evidence type="ECO:0000313" key="3">
    <source>
        <dbReference type="Proteomes" id="UP000199365"/>
    </source>
</evidence>
<dbReference type="RefSeq" id="WP_090804426.1">
    <property type="nucleotide sequence ID" value="NZ_FNKX01000001.1"/>
</dbReference>
<reference evidence="3" key="1">
    <citation type="submission" date="2016-10" db="EMBL/GenBank/DDBJ databases">
        <authorList>
            <person name="Varghese N."/>
            <person name="Submissions S."/>
        </authorList>
    </citation>
    <scope>NUCLEOTIDE SEQUENCE [LARGE SCALE GENOMIC DNA]</scope>
    <source>
        <strain evidence="3">DUS833</strain>
    </source>
</reference>
<evidence type="ECO:0000313" key="2">
    <source>
        <dbReference type="EMBL" id="SDR17331.1"/>
    </source>
</evidence>
<dbReference type="AlphaFoldDB" id="A0A1H1GVZ7"/>
<organism evidence="2 3">
    <name type="scientific">Paraburkholderia tuberum</name>
    <dbReference type="NCBI Taxonomy" id="157910"/>
    <lineage>
        <taxon>Bacteria</taxon>
        <taxon>Pseudomonadati</taxon>
        <taxon>Pseudomonadota</taxon>
        <taxon>Betaproteobacteria</taxon>
        <taxon>Burkholderiales</taxon>
        <taxon>Burkholderiaceae</taxon>
        <taxon>Paraburkholderia</taxon>
    </lineage>
</organism>
<feature type="domain" description="DUF551" evidence="1">
    <location>
        <begin position="42"/>
        <end position="62"/>
    </location>
</feature>
<sequence length="75" mass="8665">MTEWQPIRSAPENVEILTKIDDSAGARNEQTLRRRGNLWFLPDDSMYVYYTPTHWQPLPQAPAALSQQPAPRGER</sequence>
<dbReference type="Pfam" id="PF04448">
    <property type="entry name" value="DUF551"/>
    <property type="match status" value="1"/>
</dbReference>
<dbReference type="Proteomes" id="UP000199365">
    <property type="component" value="Unassembled WGS sequence"/>
</dbReference>
<gene>
    <name evidence="2" type="ORF">SAMN05445850_3116</name>
</gene>
<accession>A0A1H1GVZ7</accession>
<dbReference type="EMBL" id="FNKX01000001">
    <property type="protein sequence ID" value="SDR17331.1"/>
    <property type="molecule type" value="Genomic_DNA"/>
</dbReference>
<evidence type="ECO:0000259" key="1">
    <source>
        <dbReference type="Pfam" id="PF04448"/>
    </source>
</evidence>
<protein>
    <recommendedName>
        <fullName evidence="1">DUF551 domain-containing protein</fullName>
    </recommendedName>
</protein>
<name>A0A1H1GVZ7_9BURK</name>
<dbReference type="STRING" id="157910.SAMN05445850_3116"/>